<evidence type="ECO:0000256" key="1">
    <source>
        <dbReference type="SAM" id="Coils"/>
    </source>
</evidence>
<dbReference type="Proteomes" id="UP000290378">
    <property type="component" value="Unassembled WGS sequence"/>
</dbReference>
<comment type="caution">
    <text evidence="3">The sequence shown here is derived from an EMBL/GenBank/DDBJ whole genome shotgun (WGS) entry which is preliminary data.</text>
</comment>
<feature type="compositionally biased region" description="Polar residues" evidence="2">
    <location>
        <begin position="1"/>
        <end position="14"/>
    </location>
</feature>
<evidence type="ECO:0000313" key="4">
    <source>
        <dbReference type="Proteomes" id="UP000290378"/>
    </source>
</evidence>
<dbReference type="EMBL" id="NXII01000002">
    <property type="protein sequence ID" value="RXI42771.1"/>
    <property type="molecule type" value="Genomic_DNA"/>
</dbReference>
<dbReference type="RefSeq" id="WP_129012593.1">
    <property type="nucleotide sequence ID" value="NZ_CBCSEI010000003.1"/>
</dbReference>
<name>A0A6M8N611_9BACT</name>
<organism evidence="3 4">
    <name type="scientific">Arcobacter cloacae</name>
    <dbReference type="NCBI Taxonomy" id="1054034"/>
    <lineage>
        <taxon>Bacteria</taxon>
        <taxon>Pseudomonadati</taxon>
        <taxon>Campylobacterota</taxon>
        <taxon>Epsilonproteobacteria</taxon>
        <taxon>Campylobacterales</taxon>
        <taxon>Arcobacteraceae</taxon>
        <taxon>Arcobacter</taxon>
    </lineage>
</organism>
<protein>
    <submittedName>
        <fullName evidence="3">Uncharacterized protein</fullName>
    </submittedName>
</protein>
<proteinExistence type="predicted"/>
<reference evidence="3 4" key="1">
    <citation type="submission" date="2017-09" db="EMBL/GenBank/DDBJ databases">
        <title>Genomics of the genus Arcobacter.</title>
        <authorList>
            <person name="Perez-Cataluna A."/>
            <person name="Figueras M.J."/>
            <person name="Salas-Masso N."/>
        </authorList>
    </citation>
    <scope>NUCLEOTIDE SEQUENCE [LARGE SCALE GENOMIC DNA]</scope>
    <source>
        <strain evidence="3 4">CECT 7834</strain>
    </source>
</reference>
<sequence length="454" mass="53689">MEITSNISTYTNNQSKEEQSTSKTKNTIFAFFPSLIPDMFSIEELDKFKYTSESTFDDYLDDGAYLLKTKKYGTEDYETIYLNKIKVNEHLKEIENKVLDDDSLVDNVTYCSKSEVYSLKHNDSIGSKSYQIWTKEPITEKYLKERYDKIQSFFHNNYKKFLLEVEKYNNEMRKYNESNPNEMQKSYKGSFNRVILDGETINIDEEEYNRHYSIYLTTRNGDSVTEDIESNFYYQEFMNIDNRYENAPEFESMVNKLSNESNDIFDVWRKVSLFVNLGLIPEGNQTLFSNLQDSENASYAMQNIKNKNLEQSLINTFSLIFDFRLLSIKDIFGTSLEENKFQNELNNYAKEHPTTNKKFIFNGDISIDKNSSEEYKNFITNILIDFFENKKSTYKDKTISASEAEREHYINQVTECFQLLIDNLKQTINKQEEENNNLLYQYTKNIKVNPLNTI</sequence>
<keyword evidence="4" id="KW-1185">Reference proteome</keyword>
<keyword evidence="1" id="KW-0175">Coiled coil</keyword>
<dbReference type="AlphaFoldDB" id="A0A6M8N611"/>
<evidence type="ECO:0000313" key="3">
    <source>
        <dbReference type="EMBL" id="RXI42771.1"/>
    </source>
</evidence>
<gene>
    <name evidence="3" type="ORF">CP963_01770</name>
</gene>
<feature type="coiled-coil region" evidence="1">
    <location>
        <begin position="414"/>
        <end position="441"/>
    </location>
</feature>
<accession>A0A6M8N611</accession>
<feature type="region of interest" description="Disordered" evidence="2">
    <location>
        <begin position="1"/>
        <end position="21"/>
    </location>
</feature>
<evidence type="ECO:0000256" key="2">
    <source>
        <dbReference type="SAM" id="MobiDB-lite"/>
    </source>
</evidence>